<sequence>MLTVIIPVLNEEETIANVVNFCRQHPLVGEVLVIDDKSEDKTPQIAEAAGARVITSQVRGKGISMKDGIEAATHDIVLFLDGDIDPYPEETITRLANPLINDEADFVKGSFARNAGRVTELVAKPLLNIFYPGLSHFSQPLSGMIAGKKSFFKKIDFFNDYGVDIGILIDMYLMKARVREVNIGYIENKSKPWQALGKMSKEVSRAIISRAQLQHPEVISEEEIHSLEAINSEMNKTLREKLCGFHKMAIFDMDDTIFKGRTIDECARQFGFTAKLEDFRAQEKDPIILTKRIGLLLKGRTMDELLNVAERMEMVSDIKEVVKELKARGYVIGLISNSYTLITNYVRQQIDADFSYANQLEFFEGKATGEVNIPSYFFGSPESICGHSYCKTNALQHACEKYNVQLKDCIAVGDSRDDRCMIGHSGKGVAFRTRDELLRKMAGTNIMEFSFQPLLALAEEN</sequence>
<evidence type="ECO:0000256" key="5">
    <source>
        <dbReference type="ARBA" id="ARBA00022842"/>
    </source>
</evidence>
<comment type="cofactor">
    <cofactor evidence="1">
        <name>Mg(2+)</name>
        <dbReference type="ChEBI" id="CHEBI:18420"/>
    </cofactor>
</comment>
<evidence type="ECO:0000313" key="7">
    <source>
        <dbReference type="EMBL" id="WEK35863.1"/>
    </source>
</evidence>
<dbReference type="InterPro" id="IPR036412">
    <property type="entry name" value="HAD-like_sf"/>
</dbReference>
<dbReference type="InterPro" id="IPR001173">
    <property type="entry name" value="Glyco_trans_2-like"/>
</dbReference>
<evidence type="ECO:0000313" key="8">
    <source>
        <dbReference type="Proteomes" id="UP001220610"/>
    </source>
</evidence>
<dbReference type="CDD" id="cd04179">
    <property type="entry name" value="DPM_DPG-synthase_like"/>
    <property type="match status" value="1"/>
</dbReference>
<protein>
    <submittedName>
        <fullName evidence="7">HAD-IB family phosphatase</fullName>
    </submittedName>
</protein>
<proteinExistence type="inferred from homology"/>
<evidence type="ECO:0000256" key="2">
    <source>
        <dbReference type="ARBA" id="ARBA00006739"/>
    </source>
</evidence>
<comment type="similarity">
    <text evidence="2">Belongs to the glycosyltransferase 2 family.</text>
</comment>
<dbReference type="InterPro" id="IPR050256">
    <property type="entry name" value="Glycosyltransferase_2"/>
</dbReference>
<dbReference type="NCBIfam" id="TIGR01488">
    <property type="entry name" value="HAD-SF-IB"/>
    <property type="match status" value="1"/>
</dbReference>
<dbReference type="PANTHER" id="PTHR48090">
    <property type="entry name" value="UNDECAPRENYL-PHOSPHATE 4-DEOXY-4-FORMAMIDO-L-ARABINOSE TRANSFERASE-RELATED"/>
    <property type="match status" value="1"/>
</dbReference>
<dbReference type="SUPFAM" id="SSF56784">
    <property type="entry name" value="HAD-like"/>
    <property type="match status" value="1"/>
</dbReference>
<dbReference type="Pfam" id="PF00702">
    <property type="entry name" value="Hydrolase"/>
    <property type="match status" value="1"/>
</dbReference>
<evidence type="ECO:0000256" key="3">
    <source>
        <dbReference type="ARBA" id="ARBA00022676"/>
    </source>
</evidence>
<dbReference type="EMBL" id="CP119311">
    <property type="protein sequence ID" value="WEK35863.1"/>
    <property type="molecule type" value="Genomic_DNA"/>
</dbReference>
<evidence type="ECO:0000256" key="4">
    <source>
        <dbReference type="ARBA" id="ARBA00022679"/>
    </source>
</evidence>
<dbReference type="AlphaFoldDB" id="A0AAJ5WUI7"/>
<evidence type="ECO:0000259" key="6">
    <source>
        <dbReference type="Pfam" id="PF00535"/>
    </source>
</evidence>
<dbReference type="InterPro" id="IPR029044">
    <property type="entry name" value="Nucleotide-diphossugar_trans"/>
</dbReference>
<dbReference type="Pfam" id="PF00535">
    <property type="entry name" value="Glycos_transf_2"/>
    <property type="match status" value="1"/>
</dbReference>
<keyword evidence="4" id="KW-0808">Transferase</keyword>
<dbReference type="GO" id="GO:0016757">
    <property type="term" value="F:glycosyltransferase activity"/>
    <property type="evidence" value="ECO:0007669"/>
    <property type="project" value="UniProtKB-KW"/>
</dbReference>
<reference evidence="7" key="1">
    <citation type="submission" date="2023-03" db="EMBL/GenBank/DDBJ databases">
        <title>Andean soil-derived lignocellulolytic bacterial consortium as a source of novel taxa and putative plastic-active enzymes.</title>
        <authorList>
            <person name="Diaz-Garcia L."/>
            <person name="Chuvochina M."/>
            <person name="Feuerriegel G."/>
            <person name="Bunk B."/>
            <person name="Sproer C."/>
            <person name="Streit W.R."/>
            <person name="Rodriguez L.M."/>
            <person name="Overmann J."/>
            <person name="Jimenez D.J."/>
        </authorList>
    </citation>
    <scope>NUCLEOTIDE SEQUENCE</scope>
    <source>
        <strain evidence="7">MAG 7</strain>
    </source>
</reference>
<organism evidence="7 8">
    <name type="scientific">Candidatus Pseudobacter hemicellulosilyticus</name>
    <dbReference type="NCBI Taxonomy" id="3121375"/>
    <lineage>
        <taxon>Bacteria</taxon>
        <taxon>Pseudomonadati</taxon>
        <taxon>Bacteroidota</taxon>
        <taxon>Chitinophagia</taxon>
        <taxon>Chitinophagales</taxon>
        <taxon>Chitinophagaceae</taxon>
        <taxon>Pseudobacter</taxon>
    </lineage>
</organism>
<gene>
    <name evidence="7" type="ORF">P0Y53_25540</name>
</gene>
<evidence type="ECO:0000256" key="1">
    <source>
        <dbReference type="ARBA" id="ARBA00001946"/>
    </source>
</evidence>
<keyword evidence="5" id="KW-0460">Magnesium</keyword>
<keyword evidence="3" id="KW-0328">Glycosyltransferase</keyword>
<dbReference type="Gene3D" id="3.90.550.10">
    <property type="entry name" value="Spore Coat Polysaccharide Biosynthesis Protein SpsA, Chain A"/>
    <property type="match status" value="1"/>
</dbReference>
<dbReference type="SUPFAM" id="SSF53448">
    <property type="entry name" value="Nucleotide-diphospho-sugar transferases"/>
    <property type="match status" value="1"/>
</dbReference>
<feature type="domain" description="Glycosyltransferase 2-like" evidence="6">
    <location>
        <begin position="3"/>
        <end position="144"/>
    </location>
</feature>
<dbReference type="InterPro" id="IPR023214">
    <property type="entry name" value="HAD_sf"/>
</dbReference>
<name>A0AAJ5WUI7_9BACT</name>
<dbReference type="Gene3D" id="3.40.50.1000">
    <property type="entry name" value="HAD superfamily/HAD-like"/>
    <property type="match status" value="1"/>
</dbReference>
<dbReference type="PANTHER" id="PTHR48090:SF10">
    <property type="entry name" value="GLUCOSYL-3-PHOSPHOGLYCERATE SYNTHASE"/>
    <property type="match status" value="1"/>
</dbReference>
<dbReference type="Proteomes" id="UP001220610">
    <property type="component" value="Chromosome"/>
</dbReference>
<accession>A0AAJ5WUI7</accession>